<evidence type="ECO:0000313" key="7">
    <source>
        <dbReference type="Proteomes" id="UP001187192"/>
    </source>
</evidence>
<evidence type="ECO:0000256" key="2">
    <source>
        <dbReference type="ARBA" id="ARBA00022801"/>
    </source>
</evidence>
<dbReference type="EMBL" id="BTGU01006790">
    <property type="protein sequence ID" value="GMN23394.1"/>
    <property type="molecule type" value="Genomic_DNA"/>
</dbReference>
<dbReference type="InterPro" id="IPR050551">
    <property type="entry name" value="Fructan_Metab_Enzymes"/>
</dbReference>
<comment type="similarity">
    <text evidence="1">Belongs to the glycosyl hydrolase 32 family.</text>
</comment>
<evidence type="ECO:0000259" key="4">
    <source>
        <dbReference type="Pfam" id="PF00251"/>
    </source>
</evidence>
<sequence length="986" mass="112115">MYHKGLYHLFYQYNPFGPLWRKNITWAHSVSHDLINWAHLDHALHPIDSFDINGCWSGSITFLDGNNPVILYTGIDSQDRQVQNLAVPKNLLDPLLTEWSKSPHNPLMIPTNGLKPDLFRDPTTAWLGPDKIWRVIVGAEIDGKGMAILYKSRDFVKWNRTNNPLHLSAKTIMWECPDFFPVSLGSTNGVDFSYDQDQSDNKHVLKVSFHSRDYYILGKYDPKTDDFVVESDFLDAGSDLRLDYGKFYASKSFYDSAKKRRILWSWVNESDSDADSVKKGWSGLQSFPRSMVLSESGWQLIQWPIKEIEKLRSNEVDLQYENLKGGSVFEISGVTASQADVEVTFDVEGLEYAELFDTSWVDPQLLCSQKNASVGGKVGPFGLLVLASNDLTEQTAIFFHVFRSSDKYVVLMCSDQSRSSLWEGLDKTTYGAFVDLDPSKEKITLRSLIDHSIVESFGGEGRTCITARVYPKMAIDKEAHLYAFNYGSESITISKLGAWSMKSAQFVSMEKMSGIWVIGVLFSVLFSHGTEASYHGQRSSHYPSSQGQPYRTAFHFQPPKNWMNGPMYYKGVYHLFYQYNPDSAVWGNITWAHSISFDLVNWIHLDIALNPTDPYDINGCWSGSATILPGEKPAILYTGSDTRKRQVQNLAVPKNLSDPFLTEWLKSPNNPLMSPTDDIDPDLFRDPTTAWRGPDGIWRVIVGAQIDGKGMAILYKSRDFVKWNRTKNPLHSSTKTKMWECPDFYPVGVNTTDGKDHSADQVQDQFNTKYVLKASFHDQDHYVVGKYVPKTDAYEVESDFLDAGLDLRYDYGKFYASKTFYDNEKKRRILWGWVTESDTQLDDKNKGWSGLQSIPRSIVLGKSGRQLVQWPIKEIEKLRRKEVFNLHDKELKGGSVFEVSGVMASQADVEVSFDVRGKKKVEIFDPSWADPQLLCSQKNVSVKGKVGPFGLFVLASKDLTEQTAIFFRLFRSSEKYVVLMCSDQSR</sequence>
<protein>
    <submittedName>
        <fullName evidence="6">Uncharacterized protein</fullName>
    </submittedName>
</protein>
<dbReference type="InterPro" id="IPR013320">
    <property type="entry name" value="ConA-like_dom_sf"/>
</dbReference>
<evidence type="ECO:0000313" key="6">
    <source>
        <dbReference type="EMBL" id="GMN23394.1"/>
    </source>
</evidence>
<accession>A0AA88D0E2</accession>
<dbReference type="InterPro" id="IPR013189">
    <property type="entry name" value="Glyco_hydro_32_C"/>
</dbReference>
<comment type="caution">
    <text evidence="6">The sequence shown here is derived from an EMBL/GenBank/DDBJ whole genome shotgun (WGS) entry which is preliminary data.</text>
</comment>
<dbReference type="GO" id="GO:0004553">
    <property type="term" value="F:hydrolase activity, hydrolyzing O-glycosyl compounds"/>
    <property type="evidence" value="ECO:0007669"/>
    <property type="project" value="InterPro"/>
</dbReference>
<dbReference type="InterPro" id="IPR023296">
    <property type="entry name" value="Glyco_hydro_beta-prop_sf"/>
</dbReference>
<keyword evidence="3" id="KW-0326">Glycosidase</keyword>
<evidence type="ECO:0000259" key="5">
    <source>
        <dbReference type="Pfam" id="PF08244"/>
    </source>
</evidence>
<feature type="domain" description="Glycosyl hydrolase family 32 C-terminal" evidence="5">
    <location>
        <begin position="307"/>
        <end position="499"/>
    </location>
</feature>
<dbReference type="AlphaFoldDB" id="A0AA88D0E2"/>
<dbReference type="Gene3D" id="2.115.10.20">
    <property type="entry name" value="Glycosyl hydrolase domain, family 43"/>
    <property type="match status" value="2"/>
</dbReference>
<evidence type="ECO:0000256" key="3">
    <source>
        <dbReference type="ARBA" id="ARBA00023295"/>
    </source>
</evidence>
<name>A0AA88D0E2_FICCA</name>
<dbReference type="PANTHER" id="PTHR31953">
    <property type="entry name" value="BETA-FRUCTOFURANOSIDASE, INSOLUBLE ISOENZYME CWINV1-RELATED"/>
    <property type="match status" value="1"/>
</dbReference>
<keyword evidence="7" id="KW-1185">Reference proteome</keyword>
<organism evidence="6 7">
    <name type="scientific">Ficus carica</name>
    <name type="common">Common fig</name>
    <dbReference type="NCBI Taxonomy" id="3494"/>
    <lineage>
        <taxon>Eukaryota</taxon>
        <taxon>Viridiplantae</taxon>
        <taxon>Streptophyta</taxon>
        <taxon>Embryophyta</taxon>
        <taxon>Tracheophyta</taxon>
        <taxon>Spermatophyta</taxon>
        <taxon>Magnoliopsida</taxon>
        <taxon>eudicotyledons</taxon>
        <taxon>Gunneridae</taxon>
        <taxon>Pentapetalae</taxon>
        <taxon>rosids</taxon>
        <taxon>fabids</taxon>
        <taxon>Rosales</taxon>
        <taxon>Moraceae</taxon>
        <taxon>Ficeae</taxon>
        <taxon>Ficus</taxon>
    </lineage>
</organism>
<keyword evidence="2" id="KW-0378">Hydrolase</keyword>
<reference evidence="6" key="1">
    <citation type="submission" date="2023-07" db="EMBL/GenBank/DDBJ databases">
        <title>draft genome sequence of fig (Ficus carica).</title>
        <authorList>
            <person name="Takahashi T."/>
            <person name="Nishimura K."/>
        </authorList>
    </citation>
    <scope>NUCLEOTIDE SEQUENCE</scope>
</reference>
<dbReference type="SUPFAM" id="SSF75005">
    <property type="entry name" value="Arabinanase/levansucrase/invertase"/>
    <property type="match status" value="2"/>
</dbReference>
<evidence type="ECO:0000256" key="1">
    <source>
        <dbReference type="ARBA" id="ARBA00009902"/>
    </source>
</evidence>
<dbReference type="CDD" id="cd18624">
    <property type="entry name" value="GH32_Fruct1-like"/>
    <property type="match status" value="2"/>
</dbReference>
<dbReference type="InterPro" id="IPR001362">
    <property type="entry name" value="Glyco_hydro_32"/>
</dbReference>
<feature type="domain" description="Glycosyl hydrolase family 32 N-terminal" evidence="4">
    <location>
        <begin position="555"/>
        <end position="871"/>
    </location>
</feature>
<gene>
    <name evidence="6" type="ORF">TIFTF001_049080</name>
</gene>
<dbReference type="InterPro" id="IPR013148">
    <property type="entry name" value="Glyco_hydro_32_N"/>
</dbReference>
<feature type="domain" description="Glycosyl hydrolase family 32 C-terminal" evidence="5">
    <location>
        <begin position="874"/>
        <end position="973"/>
    </location>
</feature>
<proteinExistence type="inferred from homology"/>
<dbReference type="Pfam" id="PF00251">
    <property type="entry name" value="Glyco_hydro_32N"/>
    <property type="match status" value="2"/>
</dbReference>
<dbReference type="SMART" id="SM00640">
    <property type="entry name" value="Glyco_32"/>
    <property type="match status" value="2"/>
</dbReference>
<dbReference type="Proteomes" id="UP001187192">
    <property type="component" value="Unassembled WGS sequence"/>
</dbReference>
<dbReference type="GO" id="GO:0005975">
    <property type="term" value="P:carbohydrate metabolic process"/>
    <property type="evidence" value="ECO:0007669"/>
    <property type="project" value="InterPro"/>
</dbReference>
<dbReference type="FunFam" id="2.60.120.560:FF:000002">
    <property type="entry name" value="Beta-fructofuranosidase, insoluble isoenzyme CWINV1"/>
    <property type="match status" value="1"/>
</dbReference>
<dbReference type="Gene3D" id="2.60.120.560">
    <property type="entry name" value="Exo-inulinase, domain 1"/>
    <property type="match status" value="2"/>
</dbReference>
<feature type="domain" description="Glycosyl hydrolase family 32 N-terminal" evidence="4">
    <location>
        <begin position="1"/>
        <end position="304"/>
    </location>
</feature>
<dbReference type="SUPFAM" id="SSF49899">
    <property type="entry name" value="Concanavalin A-like lectins/glucanases"/>
    <property type="match status" value="2"/>
</dbReference>
<dbReference type="Pfam" id="PF08244">
    <property type="entry name" value="Glyco_hydro_32C"/>
    <property type="match status" value="2"/>
</dbReference>